<evidence type="ECO:0000313" key="2">
    <source>
        <dbReference type="Proteomes" id="UP001501729"/>
    </source>
</evidence>
<sequence length="59" mass="6624">MGVGWGIVYLNYREVATHYGCAYNADGYRVIEEMDGQVPSVHYVDGYLANPEIDPITKI</sequence>
<dbReference type="EMBL" id="BAABKX010000022">
    <property type="protein sequence ID" value="GAA5062717.1"/>
    <property type="molecule type" value="Genomic_DNA"/>
</dbReference>
<gene>
    <name evidence="1" type="ORF">GCM10025751_50440</name>
</gene>
<protein>
    <submittedName>
        <fullName evidence="1">Uncharacterized protein</fullName>
    </submittedName>
</protein>
<accession>A0AAV3UPT0</accession>
<organism evidence="1 2">
    <name type="scientific">Haladaptatus pallidirubidus</name>
    <dbReference type="NCBI Taxonomy" id="1008152"/>
    <lineage>
        <taxon>Archaea</taxon>
        <taxon>Methanobacteriati</taxon>
        <taxon>Methanobacteriota</taxon>
        <taxon>Stenosarchaea group</taxon>
        <taxon>Halobacteria</taxon>
        <taxon>Halobacteriales</taxon>
        <taxon>Haladaptataceae</taxon>
        <taxon>Haladaptatus</taxon>
    </lineage>
</organism>
<proteinExistence type="predicted"/>
<comment type="caution">
    <text evidence="1">The sequence shown here is derived from an EMBL/GenBank/DDBJ whole genome shotgun (WGS) entry which is preliminary data.</text>
</comment>
<dbReference type="Proteomes" id="UP001501729">
    <property type="component" value="Unassembled WGS sequence"/>
</dbReference>
<name>A0AAV3UPT0_9EURY</name>
<evidence type="ECO:0000313" key="1">
    <source>
        <dbReference type="EMBL" id="GAA5062717.1"/>
    </source>
</evidence>
<dbReference type="GeneID" id="68616376"/>
<dbReference type="RefSeq" id="WP_227778017.1">
    <property type="nucleotide sequence ID" value="NZ_BAABKX010000022.1"/>
</dbReference>
<dbReference type="AlphaFoldDB" id="A0AAV3UPT0"/>
<keyword evidence="2" id="KW-1185">Reference proteome</keyword>
<reference evidence="1 2" key="1">
    <citation type="journal article" date="2019" name="Int. J. Syst. Evol. Microbiol.">
        <title>The Global Catalogue of Microorganisms (GCM) 10K type strain sequencing project: providing services to taxonomists for standard genome sequencing and annotation.</title>
        <authorList>
            <consortium name="The Broad Institute Genomics Platform"/>
            <consortium name="The Broad Institute Genome Sequencing Center for Infectious Disease"/>
            <person name="Wu L."/>
            <person name="Ma J."/>
        </authorList>
    </citation>
    <scope>NUCLEOTIDE SEQUENCE [LARGE SCALE GENOMIC DNA]</scope>
    <source>
        <strain evidence="1 2">JCM 17504</strain>
    </source>
</reference>